<protein>
    <recommendedName>
        <fullName evidence="5">GEgh 16 protein</fullName>
    </recommendedName>
</protein>
<evidence type="ECO:0000256" key="2">
    <source>
        <dbReference type="SAM" id="SignalP"/>
    </source>
</evidence>
<dbReference type="InterPro" id="IPR021476">
    <property type="entry name" value="Egh16-like"/>
</dbReference>
<feature type="region of interest" description="Disordered" evidence="1">
    <location>
        <begin position="289"/>
        <end position="378"/>
    </location>
</feature>
<dbReference type="Pfam" id="PF11327">
    <property type="entry name" value="Egh16-like"/>
    <property type="match status" value="1"/>
</dbReference>
<feature type="signal peptide" evidence="2">
    <location>
        <begin position="1"/>
        <end position="23"/>
    </location>
</feature>
<accession>A0AA40ASR4</accession>
<evidence type="ECO:0008006" key="5">
    <source>
        <dbReference type="Google" id="ProtNLM"/>
    </source>
</evidence>
<name>A0AA40ASR4_9PEZI</name>
<feature type="chain" id="PRO_5041392650" description="GEgh 16 protein" evidence="2">
    <location>
        <begin position="24"/>
        <end position="398"/>
    </location>
</feature>
<reference evidence="3" key="1">
    <citation type="submission" date="2023-06" db="EMBL/GenBank/DDBJ databases">
        <title>Genome-scale phylogeny and comparative genomics of the fungal order Sordariales.</title>
        <authorList>
            <consortium name="Lawrence Berkeley National Laboratory"/>
            <person name="Hensen N."/>
            <person name="Bonometti L."/>
            <person name="Westerberg I."/>
            <person name="Brannstrom I.O."/>
            <person name="Guillou S."/>
            <person name="Cros-Aarteil S."/>
            <person name="Calhoun S."/>
            <person name="Haridas S."/>
            <person name="Kuo A."/>
            <person name="Mondo S."/>
            <person name="Pangilinan J."/>
            <person name="Riley R."/>
            <person name="Labutti K."/>
            <person name="Andreopoulos B."/>
            <person name="Lipzen A."/>
            <person name="Chen C."/>
            <person name="Yanf M."/>
            <person name="Daum C."/>
            <person name="Ng V."/>
            <person name="Clum A."/>
            <person name="Steindorff A."/>
            <person name="Ohm R."/>
            <person name="Martin F."/>
            <person name="Silar P."/>
            <person name="Natvig D."/>
            <person name="Lalanne C."/>
            <person name="Gautier V."/>
            <person name="Ament-Velasquez S.L."/>
            <person name="Kruys A."/>
            <person name="Hutchinson M.I."/>
            <person name="Powell A.J."/>
            <person name="Barry K."/>
            <person name="Miller A.N."/>
            <person name="Grigoriev I.V."/>
            <person name="Debuchy R."/>
            <person name="Gladieux P."/>
            <person name="Thoren M.H."/>
            <person name="Johannesson H."/>
        </authorList>
    </citation>
    <scope>NUCLEOTIDE SEQUENCE</scope>
    <source>
        <strain evidence="3">CBS 540.89</strain>
    </source>
</reference>
<sequence length="398" mass="40279">MQPFAYKTTLPLAALLLPTLISAHGVILAAQGEANSPPSVGFMVNSAIARNCTSINPCQMDTTIIRDTEIAAGTVNSCGRTLLNGNIDVGTVTEDALAADAVTAVRQGSNVDVTIHQVNADGAGPYSCELDETSNSGIMSHELVVSNNIPGQNGLSQAAEEEFTITVTMPDDMKCIGGSTGNVCTVRCRNAAQAGPFGGCFAVQQIDVEPTISTAKDITTAKTLKDAEFETAANQAAFAAAVEANAKAGSSEQEQNLAAVNAILALSTVSADFPTLTPTINTERIVPTATGGAVGAQPTNATGGNPVDNGNGPGNNGNGNGNAGNNGNGNGNTDNTGNTDNAGSTGNGNDNANAGNGNAGNGNGGGNGRGRGGRNRNQKRYETVEELLRRFIVPDDGN</sequence>
<evidence type="ECO:0000313" key="3">
    <source>
        <dbReference type="EMBL" id="KAK0721335.1"/>
    </source>
</evidence>
<dbReference type="EMBL" id="JAUKTV010000012">
    <property type="protein sequence ID" value="KAK0721335.1"/>
    <property type="molecule type" value="Genomic_DNA"/>
</dbReference>
<dbReference type="Proteomes" id="UP001172159">
    <property type="component" value="Unassembled WGS sequence"/>
</dbReference>
<feature type="compositionally biased region" description="Gly residues" evidence="1">
    <location>
        <begin position="311"/>
        <end position="330"/>
    </location>
</feature>
<evidence type="ECO:0000313" key="4">
    <source>
        <dbReference type="Proteomes" id="UP001172159"/>
    </source>
</evidence>
<comment type="caution">
    <text evidence="3">The sequence shown here is derived from an EMBL/GenBank/DDBJ whole genome shotgun (WGS) entry which is preliminary data.</text>
</comment>
<keyword evidence="2" id="KW-0732">Signal</keyword>
<gene>
    <name evidence="3" type="ORF">B0T21DRAFT_351297</name>
</gene>
<feature type="compositionally biased region" description="Gly residues" evidence="1">
    <location>
        <begin position="357"/>
        <end position="370"/>
    </location>
</feature>
<dbReference type="PANTHER" id="PTHR34618:SF3">
    <property type="entry name" value="GEGH 16 PROTEIN"/>
    <property type="match status" value="1"/>
</dbReference>
<feature type="compositionally biased region" description="Low complexity" evidence="1">
    <location>
        <begin position="331"/>
        <end position="356"/>
    </location>
</feature>
<dbReference type="AlphaFoldDB" id="A0AA40ASR4"/>
<dbReference type="PANTHER" id="PTHR34618">
    <property type="entry name" value="SURFACE PROTEIN MAS1, PUTATIVE-RELATED"/>
    <property type="match status" value="1"/>
</dbReference>
<evidence type="ECO:0000256" key="1">
    <source>
        <dbReference type="SAM" id="MobiDB-lite"/>
    </source>
</evidence>
<proteinExistence type="predicted"/>
<organism evidence="3 4">
    <name type="scientific">Apiosordaria backusii</name>
    <dbReference type="NCBI Taxonomy" id="314023"/>
    <lineage>
        <taxon>Eukaryota</taxon>
        <taxon>Fungi</taxon>
        <taxon>Dikarya</taxon>
        <taxon>Ascomycota</taxon>
        <taxon>Pezizomycotina</taxon>
        <taxon>Sordariomycetes</taxon>
        <taxon>Sordariomycetidae</taxon>
        <taxon>Sordariales</taxon>
        <taxon>Lasiosphaeriaceae</taxon>
        <taxon>Apiosordaria</taxon>
    </lineage>
</organism>
<keyword evidence="4" id="KW-1185">Reference proteome</keyword>